<dbReference type="PANTHER" id="PTHR10366">
    <property type="entry name" value="NAD DEPENDENT EPIMERASE/DEHYDRATASE"/>
    <property type="match status" value="1"/>
</dbReference>
<dbReference type="PANTHER" id="PTHR10366:SF831">
    <property type="entry name" value="NAD-DEPENDENT EPIMERASE_DEHYDRATASE DOMAIN-CONTAINING PROTEIN"/>
    <property type="match status" value="1"/>
</dbReference>
<name>A0AAP0E4F9_9MAGN</name>
<accession>A0AAP0E4F9</accession>
<dbReference type="InterPro" id="IPR050425">
    <property type="entry name" value="NAD(P)_dehydrat-like"/>
</dbReference>
<evidence type="ECO:0000259" key="2">
    <source>
        <dbReference type="Pfam" id="PF16363"/>
    </source>
</evidence>
<organism evidence="3 4">
    <name type="scientific">Stephania yunnanensis</name>
    <dbReference type="NCBI Taxonomy" id="152371"/>
    <lineage>
        <taxon>Eukaryota</taxon>
        <taxon>Viridiplantae</taxon>
        <taxon>Streptophyta</taxon>
        <taxon>Embryophyta</taxon>
        <taxon>Tracheophyta</taxon>
        <taxon>Spermatophyta</taxon>
        <taxon>Magnoliopsida</taxon>
        <taxon>Ranunculales</taxon>
        <taxon>Menispermaceae</taxon>
        <taxon>Menispermoideae</taxon>
        <taxon>Cissampelideae</taxon>
        <taxon>Stephania</taxon>
    </lineage>
</organism>
<dbReference type="FunFam" id="3.40.50.720:FF:001049">
    <property type="entry name" value="NAD(P)-binding Rossmann-fold superfamily protein"/>
    <property type="match status" value="1"/>
</dbReference>
<comment type="caution">
    <text evidence="3">The sequence shown here is derived from an EMBL/GenBank/DDBJ whole genome shotgun (WGS) entry which is preliminary data.</text>
</comment>
<dbReference type="EMBL" id="JBBNAF010000013">
    <property type="protein sequence ID" value="KAK9086404.1"/>
    <property type="molecule type" value="Genomic_DNA"/>
</dbReference>
<reference evidence="3 4" key="1">
    <citation type="submission" date="2024-01" db="EMBL/GenBank/DDBJ databases">
        <title>Genome assemblies of Stephania.</title>
        <authorList>
            <person name="Yang L."/>
        </authorList>
    </citation>
    <scope>NUCLEOTIDE SEQUENCE [LARGE SCALE GENOMIC DNA]</scope>
    <source>
        <strain evidence="3">YNDBR</strain>
        <tissue evidence="3">Leaf</tissue>
    </source>
</reference>
<keyword evidence="4" id="KW-1185">Reference proteome</keyword>
<evidence type="ECO:0000313" key="4">
    <source>
        <dbReference type="Proteomes" id="UP001420932"/>
    </source>
</evidence>
<dbReference type="InterPro" id="IPR016040">
    <property type="entry name" value="NAD(P)-bd_dom"/>
</dbReference>
<evidence type="ECO:0000313" key="3">
    <source>
        <dbReference type="EMBL" id="KAK9086404.1"/>
    </source>
</evidence>
<gene>
    <name evidence="3" type="ORF">Syun_028798</name>
</gene>
<dbReference type="AlphaFoldDB" id="A0AAP0E4F9"/>
<keyword evidence="1" id="KW-0560">Oxidoreductase</keyword>
<feature type="domain" description="NAD(P)-binding" evidence="2">
    <location>
        <begin position="9"/>
        <end position="97"/>
    </location>
</feature>
<dbReference type="GO" id="GO:0016616">
    <property type="term" value="F:oxidoreductase activity, acting on the CH-OH group of donors, NAD or NADP as acceptor"/>
    <property type="evidence" value="ECO:0007669"/>
    <property type="project" value="TreeGrafter"/>
</dbReference>
<evidence type="ECO:0000256" key="1">
    <source>
        <dbReference type="ARBA" id="ARBA00023002"/>
    </source>
</evidence>
<protein>
    <recommendedName>
        <fullName evidence="2">NAD(P)-binding domain-containing protein</fullName>
    </recommendedName>
</protein>
<dbReference type="InterPro" id="IPR036291">
    <property type="entry name" value="NAD(P)-bd_dom_sf"/>
</dbReference>
<sequence length="155" mass="17157">MGGKETVCVTGAGGYQASWVVKLLLSHGYKVHGTVRDPSDQKNAHLMKLDKASENLQLFKTHLQDFDGLCDAIVGCTGVFHVACPVPSSTPVQNPEVLCGADQRPERSNDYHRSTTTENDNLRFAAERSNDHRRCQSKIRCGTDQRPPKMTGNRF</sequence>
<dbReference type="SUPFAM" id="SSF51735">
    <property type="entry name" value="NAD(P)-binding Rossmann-fold domains"/>
    <property type="match status" value="1"/>
</dbReference>
<proteinExistence type="predicted"/>
<dbReference type="Pfam" id="PF16363">
    <property type="entry name" value="GDP_Man_Dehyd"/>
    <property type="match status" value="1"/>
</dbReference>
<dbReference type="Gene3D" id="3.40.50.720">
    <property type="entry name" value="NAD(P)-binding Rossmann-like Domain"/>
    <property type="match status" value="1"/>
</dbReference>
<dbReference type="Proteomes" id="UP001420932">
    <property type="component" value="Unassembled WGS sequence"/>
</dbReference>